<dbReference type="Proteomes" id="UP000014227">
    <property type="component" value="Chromosome I"/>
</dbReference>
<evidence type="ECO:0000259" key="2">
    <source>
        <dbReference type="Pfam" id="PF13810"/>
    </source>
</evidence>
<protein>
    <recommendedName>
        <fullName evidence="2">DUF4185 domain-containing protein</fullName>
    </recommendedName>
</protein>
<dbReference type="STRING" id="454171.CP488_00036"/>
<feature type="domain" description="DUF4185" evidence="2">
    <location>
        <begin position="52"/>
        <end position="377"/>
    </location>
</feature>
<feature type="chain" id="PRO_5004486094" description="DUF4185 domain-containing protein" evidence="1">
    <location>
        <begin position="28"/>
        <end position="389"/>
    </location>
</feature>
<reference evidence="4" key="1">
    <citation type="submission" date="2013-03" db="EMBL/GenBank/DDBJ databases">
        <title>Genome sequence of Chthonomonas calidirosea, the first sequenced genome from the Armatimonadetes phylum (formally candidate division OP10).</title>
        <authorList>
            <person name="Lee K.C.Y."/>
            <person name="Morgan X.C."/>
            <person name="Dunfield P.F."/>
            <person name="Tamas I."/>
            <person name="Houghton K.M."/>
            <person name="Vyssotski M."/>
            <person name="Ryan J.L.J."/>
            <person name="Lagutin K."/>
            <person name="McDonald I.R."/>
            <person name="Stott M.B."/>
        </authorList>
    </citation>
    <scope>NUCLEOTIDE SEQUENCE [LARGE SCALE GENOMIC DNA]</scope>
    <source>
        <strain evidence="4">DSM 23976 / ICMP 18418 / T49</strain>
    </source>
</reference>
<dbReference type="AlphaFoldDB" id="S0ETQ6"/>
<dbReference type="InterPro" id="IPR025442">
    <property type="entry name" value="DUF4185"/>
</dbReference>
<dbReference type="Pfam" id="PF13810">
    <property type="entry name" value="DUF4185"/>
    <property type="match status" value="1"/>
</dbReference>
<feature type="signal peptide" evidence="1">
    <location>
        <begin position="1"/>
        <end position="27"/>
    </location>
</feature>
<name>S0ETQ6_CHTCT</name>
<dbReference type="HOGENOM" id="CLU_709215_0_0_0"/>
<evidence type="ECO:0000256" key="1">
    <source>
        <dbReference type="SAM" id="SignalP"/>
    </source>
</evidence>
<gene>
    <name evidence="3" type="ORF">CCALI_01122</name>
</gene>
<dbReference type="EMBL" id="HF951689">
    <property type="protein sequence ID" value="CCW34941.1"/>
    <property type="molecule type" value="Genomic_DNA"/>
</dbReference>
<dbReference type="eggNOG" id="ENOG5033JCE">
    <property type="taxonomic scope" value="Bacteria"/>
</dbReference>
<evidence type="ECO:0000313" key="3">
    <source>
        <dbReference type="EMBL" id="CCW34941.1"/>
    </source>
</evidence>
<dbReference type="PATRIC" id="fig|1303518.3.peg.1142"/>
<sequence>MRSALNKGLLCGFTIAMALLSASSVGAQNSTRSANLPKVKILSVKNEGLLFTDNNAGVSGVDVASSIPVGNRALWLFGDVFLLGPVEAPIQSYVGNVSNCGLWVPLEHGVAPLHHYRFICDTSTQLARQLIPLEHGEANETRLWPSSGWYDAHTHRLYVYYSINKVVGSGAFGFKVEGYGLACASPPDRSLQFTRLHIKSQSSLWWPLDSGAAFGCAVIDDNADPYLYIVGVDDRQGHHYGKLARVLKSRIADLQAYEYFAGYGESPQTPRWSKHVQDAADVEGLKDFPNELSITYNTYLGAYLAVYSEGVFSQRALLCEASKPWGPYRPIGEISTPHRAFENAFCYACKEHPELAEQNGRIIYITYVDSERYWPQLLRVTLQKQTNTP</sequence>
<keyword evidence="4" id="KW-1185">Reference proteome</keyword>
<dbReference type="RefSeq" id="WP_016482486.1">
    <property type="nucleotide sequence ID" value="NC_021487.1"/>
</dbReference>
<proteinExistence type="predicted"/>
<organism evidence="3 4">
    <name type="scientific">Chthonomonas calidirosea (strain DSM 23976 / ICMP 18418 / T49)</name>
    <dbReference type="NCBI Taxonomy" id="1303518"/>
    <lineage>
        <taxon>Bacteria</taxon>
        <taxon>Bacillati</taxon>
        <taxon>Armatimonadota</taxon>
        <taxon>Chthonomonadia</taxon>
        <taxon>Chthonomonadales</taxon>
        <taxon>Chthonomonadaceae</taxon>
        <taxon>Chthonomonas</taxon>
    </lineage>
</organism>
<accession>S0ETQ6</accession>
<dbReference type="KEGG" id="ccz:CCALI_01122"/>
<dbReference type="InParanoid" id="S0ETQ6"/>
<dbReference type="OrthoDB" id="284233at2"/>
<evidence type="ECO:0000313" key="4">
    <source>
        <dbReference type="Proteomes" id="UP000014227"/>
    </source>
</evidence>
<keyword evidence="1" id="KW-0732">Signal</keyword>